<organism evidence="1">
    <name type="scientific">Culex pipiens</name>
    <name type="common">House mosquito</name>
    <dbReference type="NCBI Taxonomy" id="7175"/>
    <lineage>
        <taxon>Eukaryota</taxon>
        <taxon>Metazoa</taxon>
        <taxon>Ecdysozoa</taxon>
        <taxon>Arthropoda</taxon>
        <taxon>Hexapoda</taxon>
        <taxon>Insecta</taxon>
        <taxon>Pterygota</taxon>
        <taxon>Neoptera</taxon>
        <taxon>Endopterygota</taxon>
        <taxon>Diptera</taxon>
        <taxon>Nematocera</taxon>
        <taxon>Culicoidea</taxon>
        <taxon>Culicidae</taxon>
        <taxon>Culicinae</taxon>
        <taxon>Culicini</taxon>
        <taxon>Culex</taxon>
        <taxon>Culex</taxon>
    </lineage>
</organism>
<proteinExistence type="predicted"/>
<accession>A0A8D8FIQ4</accession>
<dbReference type="EMBL" id="HBUE01219367">
    <property type="protein sequence ID" value="CAG6538879.1"/>
    <property type="molecule type" value="Transcribed_RNA"/>
</dbReference>
<evidence type="ECO:0000313" key="1">
    <source>
        <dbReference type="EMBL" id="CAG6471539.1"/>
    </source>
</evidence>
<reference evidence="1" key="1">
    <citation type="submission" date="2021-05" db="EMBL/GenBank/DDBJ databases">
        <authorList>
            <person name="Alioto T."/>
            <person name="Alioto T."/>
            <person name="Gomez Garrido J."/>
        </authorList>
    </citation>
    <scope>NUCLEOTIDE SEQUENCE</scope>
</reference>
<dbReference type="PANTHER" id="PTHR31025:SF22">
    <property type="entry name" value="IP13529P"/>
    <property type="match status" value="1"/>
</dbReference>
<sequence>MKFQSFQINWSKVSDRLMQQLDLFQSSYNISPKQPIPREKRVTNEDLNELVAVVVDQLRTIDKGVSAGIMDTVAKQITARYPCLDFSDDDGFKDGKGFVAIKLKLIHRNSYKNRFKEEGEATQSRSQKAKLRHVQSGTLQEYWQTTSQDCPTSVKSVLQRDEPDQLTNDFLIESQPYVRFLFDNEELDKLLSRYSVLRRTVLLNYHFEKATGVNISDLSKYFLAKKRKIIDYSRKSKKQTLGEEASTLEILDFLAHLVNEKLENLIIQKEMGTNISAIKTDVTGPILVCIDMGDDNCMYYVYAEKTRLTEGTPCILGAVENLMTVYYVHNFMYVERCSKILELIQEYFLKILPATGSKSQATRVGGRQRLVKRVILALSAHEVEVPE</sequence>
<dbReference type="EMBL" id="HBUE01325943">
    <property type="protein sequence ID" value="CAG6590895.1"/>
    <property type="molecule type" value="Transcribed_RNA"/>
</dbReference>
<dbReference type="PANTHER" id="PTHR31025">
    <property type="entry name" value="SI:CH211-196P9.1-RELATED"/>
    <property type="match status" value="1"/>
</dbReference>
<protein>
    <submittedName>
        <fullName evidence="1">(northern house mosquito) hypothetical protein</fullName>
    </submittedName>
</protein>
<dbReference type="AlphaFoldDB" id="A0A8D8FIQ4"/>
<name>A0A8D8FIQ4_CULPI</name>
<dbReference type="EMBL" id="HBUE01067827">
    <property type="protein sequence ID" value="CAG6471539.1"/>
    <property type="molecule type" value="Transcribed_RNA"/>
</dbReference>